<dbReference type="PANTHER" id="PTHR46063">
    <property type="entry name" value="KELCH DOMAIN-CONTAINING PROTEIN"/>
    <property type="match status" value="1"/>
</dbReference>
<dbReference type="RefSeq" id="XP_037156146.1">
    <property type="nucleotide sequence ID" value="XM_037298810.1"/>
</dbReference>
<organism evidence="3 4">
    <name type="scientific">Letharia lupina</name>
    <dbReference type="NCBI Taxonomy" id="560253"/>
    <lineage>
        <taxon>Eukaryota</taxon>
        <taxon>Fungi</taxon>
        <taxon>Dikarya</taxon>
        <taxon>Ascomycota</taxon>
        <taxon>Pezizomycotina</taxon>
        <taxon>Lecanoromycetes</taxon>
        <taxon>OSLEUM clade</taxon>
        <taxon>Lecanoromycetidae</taxon>
        <taxon>Lecanorales</taxon>
        <taxon>Lecanorineae</taxon>
        <taxon>Parmeliaceae</taxon>
        <taxon>Letharia</taxon>
    </lineage>
</organism>
<dbReference type="PANTHER" id="PTHR46063:SF1">
    <property type="entry name" value="KELCH DOMAIN-CONTAINING PROTEIN 4"/>
    <property type="match status" value="1"/>
</dbReference>
<evidence type="ECO:0000313" key="3">
    <source>
        <dbReference type="EMBL" id="KAF6228212.1"/>
    </source>
</evidence>
<proteinExistence type="predicted"/>
<dbReference type="AlphaFoldDB" id="A0A8H6CRH2"/>
<dbReference type="Gene3D" id="2.120.10.80">
    <property type="entry name" value="Kelch-type beta propeller"/>
    <property type="match status" value="2"/>
</dbReference>
<comment type="caution">
    <text evidence="3">The sequence shown here is derived from an EMBL/GenBank/DDBJ whole genome shotgun (WGS) entry which is preliminary data.</text>
</comment>
<feature type="region of interest" description="Disordered" evidence="1">
    <location>
        <begin position="1"/>
        <end position="43"/>
    </location>
</feature>
<dbReference type="Pfam" id="PF13422">
    <property type="entry name" value="DUF4110"/>
    <property type="match status" value="1"/>
</dbReference>
<keyword evidence="4" id="KW-1185">Reference proteome</keyword>
<dbReference type="Proteomes" id="UP000593566">
    <property type="component" value="Unassembled WGS sequence"/>
</dbReference>
<feature type="compositionally biased region" description="Basic residues" evidence="1">
    <location>
        <begin position="21"/>
        <end position="34"/>
    </location>
</feature>
<dbReference type="InterPro" id="IPR025183">
    <property type="entry name" value="DUF4110"/>
</dbReference>
<reference evidence="3 4" key="1">
    <citation type="journal article" date="2020" name="Genomics">
        <title>Complete, high-quality genomes from long-read metagenomic sequencing of two wolf lichen thalli reveals enigmatic genome architecture.</title>
        <authorList>
            <person name="McKenzie S.K."/>
            <person name="Walston R.F."/>
            <person name="Allen J.L."/>
        </authorList>
    </citation>
    <scope>NUCLEOTIDE SEQUENCE [LARGE SCALE GENOMIC DNA]</scope>
    <source>
        <strain evidence="3">WasteWater1</strain>
    </source>
</reference>
<dbReference type="InterPro" id="IPR052588">
    <property type="entry name" value="Kelch_domain_protein"/>
</dbReference>
<sequence length="667" mass="75163">MAKKDKKSKDAEKKARVAAKQSKKTAQKEKKVKPKGADDSDAEDVDLESLLEEYAKQQAQFLKVTETLCEAPSPRSSATLIGSPSNVKELFLFGGEYYNGALASFFNDLFIYHVERDEWRKVTSPNSPLPRSGHAWCRGGNAGGVYLFGGEFSSPKQGTFYHYNDFWRLEPSTREWTRLESKGKSPPARSGHRLVYYKNYIILFGGFQDTSQVTKYLQDLWVYDCQNYVWHNPLLPQKPDARSSFSFLPHDAGAVLFGGYSRVKANTTAGKQTKGGLQSSKSVLKPTIHQDTWVLRIEPAATDATSSAAPTMRWERRKKPVNSPNPPRAGVTQAYHKGRGIMFGGVHDVEESDEGIDSEFFDQLFAFNIERNRFFPLTLRRAKIAPKKQMEDRGARRGRSKADEAELLRNLAALETKGTIADSHTIDTEPMLEAEESPPKAAKPVQSTMPHPRFNAQLAVQGDVLYIFGGTYERGDREYTFDEMHAVDLGKLDGIQEIYRRELENWQVDDSESESGSDGEEEFGSTDEDMEGDTPSGVALLPTEIPTKSTEIPLAEEHMDETEDEQPETTLIDTRPHPRAFESLREFFSRTSNSWQELVLEKLHSKSDGANNSIKELRKVAFDLAETRWWDSREEITAEEERQEEAGIGDVVSMADRANTGGPNRRR</sequence>
<accession>A0A8H6CRH2</accession>
<evidence type="ECO:0000259" key="2">
    <source>
        <dbReference type="Pfam" id="PF13422"/>
    </source>
</evidence>
<name>A0A8H6CRH2_9LECA</name>
<feature type="domain" description="DUF4110" evidence="2">
    <location>
        <begin position="572"/>
        <end position="659"/>
    </location>
</feature>
<evidence type="ECO:0000256" key="1">
    <source>
        <dbReference type="SAM" id="MobiDB-lite"/>
    </source>
</evidence>
<dbReference type="Pfam" id="PF24681">
    <property type="entry name" value="Kelch_KLHDC2_KLHL20_DRC7"/>
    <property type="match status" value="1"/>
</dbReference>
<dbReference type="GeneID" id="59336339"/>
<dbReference type="EMBL" id="JACCJB010000004">
    <property type="protein sequence ID" value="KAF6228212.1"/>
    <property type="molecule type" value="Genomic_DNA"/>
</dbReference>
<dbReference type="SUPFAM" id="SSF117281">
    <property type="entry name" value="Kelch motif"/>
    <property type="match status" value="1"/>
</dbReference>
<gene>
    <name evidence="3" type="ORF">HO133_007942</name>
</gene>
<feature type="region of interest" description="Disordered" evidence="1">
    <location>
        <begin position="505"/>
        <end position="546"/>
    </location>
</feature>
<feature type="compositionally biased region" description="Acidic residues" evidence="1">
    <location>
        <begin position="507"/>
        <end position="532"/>
    </location>
</feature>
<feature type="region of interest" description="Disordered" evidence="1">
    <location>
        <begin position="633"/>
        <end position="667"/>
    </location>
</feature>
<evidence type="ECO:0000313" key="4">
    <source>
        <dbReference type="Proteomes" id="UP000593566"/>
    </source>
</evidence>
<dbReference type="InterPro" id="IPR015915">
    <property type="entry name" value="Kelch-typ_b-propeller"/>
</dbReference>
<feature type="region of interest" description="Disordered" evidence="1">
    <location>
        <begin position="305"/>
        <end position="331"/>
    </location>
</feature>
<protein>
    <recommendedName>
        <fullName evidence="2">DUF4110 domain-containing protein</fullName>
    </recommendedName>
</protein>